<dbReference type="PROSITE" id="PS50905">
    <property type="entry name" value="FERRITIN_LIKE"/>
    <property type="match status" value="1"/>
</dbReference>
<dbReference type="InterPro" id="IPR001519">
    <property type="entry name" value="Ferritin"/>
</dbReference>
<protein>
    <recommendedName>
        <fullName evidence="6">Ferritin</fullName>
    </recommendedName>
</protein>
<dbReference type="SUPFAM" id="SSF47240">
    <property type="entry name" value="Ferritin-like"/>
    <property type="match status" value="1"/>
</dbReference>
<keyword evidence="3 5" id="KW-0479">Metal-binding</keyword>
<dbReference type="Gene3D" id="1.20.1260.10">
    <property type="match status" value="1"/>
</dbReference>
<dbReference type="Pfam" id="PF00210">
    <property type="entry name" value="Ferritin"/>
    <property type="match status" value="1"/>
</dbReference>
<feature type="domain" description="Ferritin-like diiron" evidence="7">
    <location>
        <begin position="11"/>
        <end position="152"/>
    </location>
</feature>
<comment type="similarity">
    <text evidence="1 6">Belongs to the ferritin family.</text>
</comment>
<evidence type="ECO:0000256" key="4">
    <source>
        <dbReference type="ARBA" id="ARBA00023004"/>
    </source>
</evidence>
<feature type="binding site" evidence="5">
    <location>
        <position position="28"/>
    </location>
    <ligand>
        <name>Fe cation</name>
        <dbReference type="ChEBI" id="CHEBI:24875"/>
        <label>1</label>
    </ligand>
</feature>
<evidence type="ECO:0000256" key="2">
    <source>
        <dbReference type="ARBA" id="ARBA00022434"/>
    </source>
</evidence>
<proteinExistence type="inferred from homology"/>
<organism evidence="8">
    <name type="scientific">Capra hircus</name>
    <name type="common">Goat</name>
    <dbReference type="NCBI Taxonomy" id="9925"/>
    <lineage>
        <taxon>Eukaryota</taxon>
        <taxon>Metazoa</taxon>
        <taxon>Chordata</taxon>
        <taxon>Craniata</taxon>
        <taxon>Vertebrata</taxon>
        <taxon>Euteleostomi</taxon>
        <taxon>Mammalia</taxon>
        <taxon>Eutheria</taxon>
        <taxon>Laurasiatheria</taxon>
        <taxon>Artiodactyla</taxon>
        <taxon>Ruminantia</taxon>
        <taxon>Pecora</taxon>
        <taxon>Bovidae</taxon>
        <taxon>Caprinae</taxon>
        <taxon>Capra</taxon>
    </lineage>
</organism>
<dbReference type="GO" id="GO:0008199">
    <property type="term" value="F:ferric iron binding"/>
    <property type="evidence" value="ECO:0007669"/>
    <property type="project" value="InterPro"/>
</dbReference>
<comment type="function">
    <text evidence="6">Stores iron in a soluble, non-toxic, readily available form. Important for iron homeostasis. Iron is taken up in the ferrous form and deposited as ferric hydroxides after oxidation.</text>
</comment>
<dbReference type="FunFam" id="1.20.1260.10:FF:000002">
    <property type="entry name" value="Ferritin, mitochondrial"/>
    <property type="match status" value="1"/>
</dbReference>
<evidence type="ECO:0000256" key="5">
    <source>
        <dbReference type="PIRSR" id="PIRSR601519-1"/>
    </source>
</evidence>
<dbReference type="PANTHER" id="PTHR11431">
    <property type="entry name" value="FERRITIN"/>
    <property type="match status" value="1"/>
</dbReference>
<evidence type="ECO:0000256" key="6">
    <source>
        <dbReference type="RuleBase" id="RU361145"/>
    </source>
</evidence>
<name>A0A8C2RY44_CAPHI</name>
<accession>A0A8C2RY44</accession>
<keyword evidence="4 5" id="KW-0408">Iron</keyword>
<dbReference type="CDD" id="cd01056">
    <property type="entry name" value="Euk_Ferritin"/>
    <property type="match status" value="1"/>
</dbReference>
<feature type="binding site" evidence="5">
    <location>
        <position position="134"/>
    </location>
    <ligand>
        <name>Fe cation</name>
        <dbReference type="ChEBI" id="CHEBI:24875"/>
        <label>1</label>
    </ligand>
</feature>
<keyword evidence="2 6" id="KW-0409">Iron storage</keyword>
<evidence type="ECO:0000259" key="7">
    <source>
        <dbReference type="PROSITE" id="PS50905"/>
    </source>
</evidence>
<sequence length="175" mass="19635">MLPTLPSQVRQNYRPECEAAVNSHAALEFHASFHCLAVSFYLDHVDVALKGFSHFFLLRSLEHSKTTERLMFLQNQRGGRICFLDIRNALQAIQDTLHLEKSVNQSLLDLHQLATNSSDAHLCHFLGTGSLDQQVESMKELGNQLGNLSNVGFPECALAEYFFDKLSLGDGDKKD</sequence>
<reference evidence="8" key="1">
    <citation type="submission" date="2025-08" db="UniProtKB">
        <authorList>
            <consortium name="Ensembl"/>
        </authorList>
    </citation>
    <scope>IDENTIFICATION</scope>
</reference>
<dbReference type="InterPro" id="IPR008331">
    <property type="entry name" value="Ferritin_DPS_dom"/>
</dbReference>
<dbReference type="AlphaFoldDB" id="A0A8C2RY44"/>
<evidence type="ECO:0000256" key="1">
    <source>
        <dbReference type="ARBA" id="ARBA00007513"/>
    </source>
</evidence>
<dbReference type="GO" id="GO:0008198">
    <property type="term" value="F:ferrous iron binding"/>
    <property type="evidence" value="ECO:0007669"/>
    <property type="project" value="TreeGrafter"/>
</dbReference>
<dbReference type="Ensembl" id="ENSCHIT00010050477.1">
    <property type="protein sequence ID" value="ENSCHIP00010035887.1"/>
    <property type="gene ID" value="ENSCHIG00010026712.1"/>
</dbReference>
<dbReference type="GO" id="GO:0006826">
    <property type="term" value="P:iron ion transport"/>
    <property type="evidence" value="ECO:0007669"/>
    <property type="project" value="InterPro"/>
</dbReference>
<dbReference type="InterPro" id="IPR009040">
    <property type="entry name" value="Ferritin-like_diiron"/>
</dbReference>
<evidence type="ECO:0000313" key="8">
    <source>
        <dbReference type="Ensembl" id="ENSCHIP00010035887.1"/>
    </source>
</evidence>
<dbReference type="GO" id="GO:0005737">
    <property type="term" value="C:cytoplasm"/>
    <property type="evidence" value="ECO:0007669"/>
    <property type="project" value="TreeGrafter"/>
</dbReference>
<dbReference type="InterPro" id="IPR012347">
    <property type="entry name" value="Ferritin-like"/>
</dbReference>
<dbReference type="PANTHER" id="PTHR11431:SF97">
    <property type="entry name" value="FERRITIN HEAVY POLYPEPTIDE-LIKE 17-RELATED"/>
    <property type="match status" value="1"/>
</dbReference>
<feature type="binding site" evidence="5">
    <location>
        <position position="100"/>
    </location>
    <ligand>
        <name>Fe cation</name>
        <dbReference type="ChEBI" id="CHEBI:24875"/>
        <label>1</label>
    </ligand>
</feature>
<evidence type="ECO:0000256" key="3">
    <source>
        <dbReference type="ARBA" id="ARBA00022723"/>
    </source>
</evidence>
<dbReference type="GO" id="GO:0006879">
    <property type="term" value="P:intracellular iron ion homeostasis"/>
    <property type="evidence" value="ECO:0007669"/>
    <property type="project" value="UniProtKB-KW"/>
</dbReference>
<dbReference type="InterPro" id="IPR009078">
    <property type="entry name" value="Ferritin-like_SF"/>
</dbReference>